<accession>A0ABU1DIQ4</accession>
<dbReference type="InterPro" id="IPR008920">
    <property type="entry name" value="TF_FadR/GntR_C"/>
</dbReference>
<evidence type="ECO:0000256" key="1">
    <source>
        <dbReference type="ARBA" id="ARBA00023015"/>
    </source>
</evidence>
<dbReference type="SMART" id="SM00345">
    <property type="entry name" value="HTH_GNTR"/>
    <property type="match status" value="1"/>
</dbReference>
<dbReference type="EMBL" id="JADBEO010000037">
    <property type="protein sequence ID" value="MDR4307987.1"/>
    <property type="molecule type" value="Genomic_DNA"/>
</dbReference>
<dbReference type="SUPFAM" id="SSF48008">
    <property type="entry name" value="GntR ligand-binding domain-like"/>
    <property type="match status" value="1"/>
</dbReference>
<dbReference type="InterPro" id="IPR000524">
    <property type="entry name" value="Tscrpt_reg_HTH_GntR"/>
</dbReference>
<dbReference type="PROSITE" id="PS50949">
    <property type="entry name" value="HTH_GNTR"/>
    <property type="match status" value="1"/>
</dbReference>
<dbReference type="SMART" id="SM00895">
    <property type="entry name" value="FCD"/>
    <property type="match status" value="1"/>
</dbReference>
<protein>
    <submittedName>
        <fullName evidence="5">GntR family transcriptional regulator</fullName>
    </submittedName>
</protein>
<dbReference type="CDD" id="cd07377">
    <property type="entry name" value="WHTH_GntR"/>
    <property type="match status" value="1"/>
</dbReference>
<keyword evidence="2" id="KW-0238">DNA-binding</keyword>
<organism evidence="5 6">
    <name type="scientific">Chelatococcus sambhunathii</name>
    <dbReference type="NCBI Taxonomy" id="363953"/>
    <lineage>
        <taxon>Bacteria</taxon>
        <taxon>Pseudomonadati</taxon>
        <taxon>Pseudomonadota</taxon>
        <taxon>Alphaproteobacteria</taxon>
        <taxon>Hyphomicrobiales</taxon>
        <taxon>Chelatococcaceae</taxon>
        <taxon>Chelatococcus</taxon>
    </lineage>
</organism>
<gene>
    <name evidence="5" type="ORF">IHQ68_15300</name>
</gene>
<dbReference type="PANTHER" id="PTHR43537:SF49">
    <property type="entry name" value="TRANSCRIPTIONAL REGULATORY PROTEIN"/>
    <property type="match status" value="1"/>
</dbReference>
<evidence type="ECO:0000313" key="6">
    <source>
        <dbReference type="Proteomes" id="UP001181622"/>
    </source>
</evidence>
<evidence type="ECO:0000313" key="5">
    <source>
        <dbReference type="EMBL" id="MDR4307987.1"/>
    </source>
</evidence>
<dbReference type="Pfam" id="PF07729">
    <property type="entry name" value="FCD"/>
    <property type="match status" value="1"/>
</dbReference>
<dbReference type="PRINTS" id="PR00035">
    <property type="entry name" value="HTHGNTR"/>
</dbReference>
<dbReference type="InterPro" id="IPR036390">
    <property type="entry name" value="WH_DNA-bd_sf"/>
</dbReference>
<evidence type="ECO:0000259" key="4">
    <source>
        <dbReference type="PROSITE" id="PS50949"/>
    </source>
</evidence>
<dbReference type="RefSeq" id="WP_309393350.1">
    <property type="nucleotide sequence ID" value="NZ_JADBEO010000037.1"/>
</dbReference>
<keyword evidence="6" id="KW-1185">Reference proteome</keyword>
<dbReference type="Proteomes" id="UP001181622">
    <property type="component" value="Unassembled WGS sequence"/>
</dbReference>
<sequence length="222" mass="24679">MTENAVRKVRDEIENAVVSGDLAPGERLDEVQLATRFGVSRTPVREALMQLSAIGMVELRPRRGAIVVSHGPARIYEMFEVMAELEGLAGAHAARRLDAKDRATIAAAHEGCRAAAETNDRDGYYYENETFHFAIYAASHSEFLAEQCGALHRRLRPFRRLQLRVANRLMASFEEHDAVVQAIFSGDAEQARARLRAHVVVQGDRFGDLLSAYAETARRNTG</sequence>
<dbReference type="Gene3D" id="1.20.120.530">
    <property type="entry name" value="GntR ligand-binding domain-like"/>
    <property type="match status" value="1"/>
</dbReference>
<dbReference type="PANTHER" id="PTHR43537">
    <property type="entry name" value="TRANSCRIPTIONAL REGULATOR, GNTR FAMILY"/>
    <property type="match status" value="1"/>
</dbReference>
<comment type="caution">
    <text evidence="5">The sequence shown here is derived from an EMBL/GenBank/DDBJ whole genome shotgun (WGS) entry which is preliminary data.</text>
</comment>
<evidence type="ECO:0000256" key="3">
    <source>
        <dbReference type="ARBA" id="ARBA00023163"/>
    </source>
</evidence>
<keyword evidence="1" id="KW-0805">Transcription regulation</keyword>
<dbReference type="SUPFAM" id="SSF46785">
    <property type="entry name" value="Winged helix' DNA-binding domain"/>
    <property type="match status" value="1"/>
</dbReference>
<dbReference type="InterPro" id="IPR036388">
    <property type="entry name" value="WH-like_DNA-bd_sf"/>
</dbReference>
<keyword evidence="3" id="KW-0804">Transcription</keyword>
<dbReference type="Gene3D" id="1.10.10.10">
    <property type="entry name" value="Winged helix-like DNA-binding domain superfamily/Winged helix DNA-binding domain"/>
    <property type="match status" value="1"/>
</dbReference>
<feature type="domain" description="HTH gntR-type" evidence="4">
    <location>
        <begin position="3"/>
        <end position="70"/>
    </location>
</feature>
<dbReference type="InterPro" id="IPR011711">
    <property type="entry name" value="GntR_C"/>
</dbReference>
<name>A0ABU1DIQ4_9HYPH</name>
<dbReference type="Pfam" id="PF00392">
    <property type="entry name" value="GntR"/>
    <property type="match status" value="1"/>
</dbReference>
<proteinExistence type="predicted"/>
<reference evidence="5" key="1">
    <citation type="submission" date="2020-10" db="EMBL/GenBank/DDBJ databases">
        <authorList>
            <person name="Abbas A."/>
            <person name="Razzaq R."/>
            <person name="Waqas M."/>
            <person name="Abbas N."/>
            <person name="Nielsen T.K."/>
            <person name="Hansen L.H."/>
            <person name="Hussain S."/>
            <person name="Shahid M."/>
        </authorList>
    </citation>
    <scope>NUCLEOTIDE SEQUENCE</scope>
    <source>
        <strain evidence="5">S14</strain>
    </source>
</reference>
<evidence type="ECO:0000256" key="2">
    <source>
        <dbReference type="ARBA" id="ARBA00023125"/>
    </source>
</evidence>